<evidence type="ECO:0008006" key="6">
    <source>
        <dbReference type="Google" id="ProtNLM"/>
    </source>
</evidence>
<name>A0A6S8SSI1_9STRA</name>
<evidence type="ECO:0000313" key="3">
    <source>
        <dbReference type="EMBL" id="CAE0691060.1"/>
    </source>
</evidence>
<evidence type="ECO:0000256" key="1">
    <source>
        <dbReference type="SAM" id="SignalP"/>
    </source>
</evidence>
<dbReference type="EMBL" id="HBIW01007712">
    <property type="protein sequence ID" value="CAE0691060.1"/>
    <property type="molecule type" value="Transcribed_RNA"/>
</dbReference>
<reference evidence="4" key="2">
    <citation type="submission" date="2021-11" db="EMBL/GenBank/DDBJ databases">
        <authorList>
            <consortium name="Genoscope - CEA"/>
            <person name="William W."/>
        </authorList>
    </citation>
    <scope>NUCLEOTIDE SEQUENCE</scope>
</reference>
<evidence type="ECO:0000313" key="4">
    <source>
        <dbReference type="EMBL" id="CAH0365462.1"/>
    </source>
</evidence>
<protein>
    <recommendedName>
        <fullName evidence="6">Tocopherol cyclase</fullName>
    </recommendedName>
</protein>
<proteinExistence type="predicted"/>
<feature type="chain" id="PRO_5036191439" description="Tocopherol cyclase" evidence="1">
    <location>
        <begin position="19"/>
        <end position="396"/>
    </location>
</feature>
<reference evidence="2" key="1">
    <citation type="submission" date="2021-01" db="EMBL/GenBank/DDBJ databases">
        <authorList>
            <person name="Corre E."/>
            <person name="Pelletier E."/>
            <person name="Niang G."/>
            <person name="Scheremetjew M."/>
            <person name="Finn R."/>
            <person name="Kale V."/>
            <person name="Holt S."/>
            <person name="Cochrane G."/>
            <person name="Meng A."/>
            <person name="Brown T."/>
            <person name="Cohen L."/>
        </authorList>
    </citation>
    <scope>NUCLEOTIDE SEQUENCE</scope>
    <source>
        <strain evidence="2">CCMP1756</strain>
    </source>
</reference>
<dbReference type="OrthoDB" id="38968at2759"/>
<gene>
    <name evidence="2" type="ORF">PCAL00307_LOCUS6495</name>
    <name evidence="3" type="ORF">PCAL00307_LOCUS6496</name>
    <name evidence="4" type="ORF">PECAL_1P19030</name>
</gene>
<dbReference type="InterPro" id="IPR025893">
    <property type="entry name" value="Tocopherol_cyclase"/>
</dbReference>
<feature type="signal peptide" evidence="1">
    <location>
        <begin position="1"/>
        <end position="18"/>
    </location>
</feature>
<organism evidence="2">
    <name type="scientific">Pelagomonas calceolata</name>
    <dbReference type="NCBI Taxonomy" id="35677"/>
    <lineage>
        <taxon>Eukaryota</taxon>
        <taxon>Sar</taxon>
        <taxon>Stramenopiles</taxon>
        <taxon>Ochrophyta</taxon>
        <taxon>Pelagophyceae</taxon>
        <taxon>Pelagomonadales</taxon>
        <taxon>Pelagomonadaceae</taxon>
        <taxon>Pelagomonas</taxon>
    </lineage>
</organism>
<dbReference type="PANTHER" id="PTHR35309:SF4">
    <property type="entry name" value="TOCOPHEROL CYCLASE"/>
    <property type="match status" value="1"/>
</dbReference>
<keyword evidence="5" id="KW-1185">Reference proteome</keyword>
<keyword evidence="1" id="KW-0732">Signal</keyword>
<evidence type="ECO:0000313" key="2">
    <source>
        <dbReference type="EMBL" id="CAE0691059.1"/>
    </source>
</evidence>
<dbReference type="Pfam" id="PF14249">
    <property type="entry name" value="Tocopherol_cycl"/>
    <property type="match status" value="2"/>
</dbReference>
<accession>A0A6S8SSI1</accession>
<dbReference type="EMBL" id="HBIW01007711">
    <property type="protein sequence ID" value="CAE0691059.1"/>
    <property type="molecule type" value="Transcribed_RNA"/>
</dbReference>
<dbReference type="AlphaFoldDB" id="A0A6S8SSI1"/>
<sequence>MRAAMPAILLLLSQPSRSLSPQARRTPHAGYHGQGQTDFFEGWYNRITLPENEQSFAFIYAIFDPGRRTARSGVDAQVLASTADAAKAICASSTDCSPFAAAPHDLSLRYAGDTFSFAMTSVQHRGRLDGVTWDFRVRPDVGWGGRFGDARQYSTAGWLAALGPLLSPHYQVLMSLGHATGWVEIEGQRTAFVDAPFYAEKNWGRGFPRKWWWLQCNAFDAVEPASQLTLTATGARRSLLAGGALEREEDVGLVGIHLDGEFWPFPEVEWTVAPWGAWRVTASYADRGTSCTIEAETDDEGCAVRVPSKSGMVDGARETYRGTLRVTMFDNGREVVSATTRHACLETGGEFDAEWAAASAMTEPLKSVAYNVDLERAISSRLDAARRRGVIDVPGL</sequence>
<evidence type="ECO:0000313" key="5">
    <source>
        <dbReference type="Proteomes" id="UP000789595"/>
    </source>
</evidence>
<dbReference type="Proteomes" id="UP000789595">
    <property type="component" value="Unassembled WGS sequence"/>
</dbReference>
<dbReference type="GO" id="GO:0009976">
    <property type="term" value="F:tocopherol cyclase activity"/>
    <property type="evidence" value="ECO:0007669"/>
    <property type="project" value="InterPro"/>
</dbReference>
<dbReference type="SUPFAM" id="SSF159245">
    <property type="entry name" value="AttH-like"/>
    <property type="match status" value="1"/>
</dbReference>
<dbReference type="PANTHER" id="PTHR35309">
    <property type="match status" value="1"/>
</dbReference>
<dbReference type="EMBL" id="CAKKNE010000001">
    <property type="protein sequence ID" value="CAH0365462.1"/>
    <property type="molecule type" value="Genomic_DNA"/>
</dbReference>